<proteinExistence type="inferred from homology"/>
<evidence type="ECO:0000256" key="1">
    <source>
        <dbReference type="ARBA" id="ARBA00022490"/>
    </source>
</evidence>
<evidence type="ECO:0000256" key="4">
    <source>
        <dbReference type="ARBA" id="ARBA00022759"/>
    </source>
</evidence>
<dbReference type="OrthoDB" id="39019at2157"/>
<dbReference type="RefSeq" id="WP_012617143.1">
    <property type="nucleotide sequence ID" value="NC_011832.1"/>
</dbReference>
<dbReference type="HOGENOM" id="CLU_107020_2_1_2"/>
<reference evidence="7 8" key="1">
    <citation type="journal article" date="2015" name="Genome Announc.">
        <title>Complete Genome Sequence of Methanosphaerula palustris E1-9CT, a Hydrogenotrophic Methanogen Isolated from a Minerotrophic Fen Peatland.</title>
        <authorList>
            <person name="Cadillo-Quiroz H."/>
            <person name="Browne P."/>
            <person name="Kyrpides N."/>
            <person name="Woyke T."/>
            <person name="Goodwin L."/>
            <person name="Detter C."/>
            <person name="Yavitt J.B."/>
            <person name="Zinder S.H."/>
        </authorList>
    </citation>
    <scope>NUCLEOTIDE SEQUENCE [LARGE SCALE GENOMIC DNA]</scope>
    <source>
        <strain evidence="8">ATCC BAA-1556 / DSM 19958 / E1-9c</strain>
    </source>
</reference>
<keyword evidence="1 6" id="KW-0963">Cytoplasm</keyword>
<accession>B8GKE1</accession>
<comment type="subcellular location">
    <subcellularLocation>
        <location evidence="6">Cytoplasm</location>
    </subcellularLocation>
</comment>
<dbReference type="GO" id="GO:0005737">
    <property type="term" value="C:cytoplasm"/>
    <property type="evidence" value="ECO:0007669"/>
    <property type="project" value="UniProtKB-SubCell"/>
</dbReference>
<gene>
    <name evidence="6" type="primary">rnp1</name>
    <name evidence="7" type="ordered locus">Mpal_0450</name>
</gene>
<dbReference type="GO" id="GO:0003723">
    <property type="term" value="F:RNA binding"/>
    <property type="evidence" value="ECO:0007669"/>
    <property type="project" value="InterPro"/>
</dbReference>
<organism evidence="7 8">
    <name type="scientific">Methanosphaerula palustris (strain ATCC BAA-1556 / DSM 19958 / E1-9c)</name>
    <dbReference type="NCBI Taxonomy" id="521011"/>
    <lineage>
        <taxon>Archaea</taxon>
        <taxon>Methanobacteriati</taxon>
        <taxon>Methanobacteriota</taxon>
        <taxon>Stenosarchaea group</taxon>
        <taxon>Methanomicrobia</taxon>
        <taxon>Methanomicrobiales</taxon>
        <taxon>Methanoregulaceae</taxon>
        <taxon>Methanosphaerula</taxon>
    </lineage>
</organism>
<comment type="function">
    <text evidence="6">Part of ribonuclease P, a protein complex that generates mature tRNA molecules by cleaving their 5'-ends.</text>
</comment>
<dbReference type="GO" id="GO:0004526">
    <property type="term" value="F:ribonuclease P activity"/>
    <property type="evidence" value="ECO:0007669"/>
    <property type="project" value="UniProtKB-UniRule"/>
</dbReference>
<evidence type="ECO:0000256" key="6">
    <source>
        <dbReference type="HAMAP-Rule" id="MF_00754"/>
    </source>
</evidence>
<sequence length="91" mass="10158">MITPRNVVSHELTGLPVLVVDAYNPLQTNICGQIIDETRNLLAILTRGGVKRVQKVGTVFRFTLPDGVRVDVEGKVLAVQPERRINIRLKK</sequence>
<keyword evidence="5 6" id="KW-0378">Hydrolase</keyword>
<keyword evidence="3 6" id="KW-0540">Nuclease</keyword>
<dbReference type="SUPFAM" id="SSF101744">
    <property type="entry name" value="Rof/RNase P subunit-like"/>
    <property type="match status" value="1"/>
</dbReference>
<dbReference type="Pfam" id="PF01868">
    <property type="entry name" value="RNase_P-MRP_p29"/>
    <property type="match status" value="1"/>
</dbReference>
<dbReference type="Gene3D" id="2.30.30.210">
    <property type="entry name" value="Ribonuclease P/MRP, subunit p29"/>
    <property type="match status" value="1"/>
</dbReference>
<keyword evidence="4 6" id="KW-0255">Endonuclease</keyword>
<dbReference type="EMBL" id="CP001338">
    <property type="protein sequence ID" value="ACL15824.1"/>
    <property type="molecule type" value="Genomic_DNA"/>
</dbReference>
<protein>
    <recommendedName>
        <fullName evidence="6">Ribonuclease P protein component 1</fullName>
        <shortName evidence="6">RNase P component 1</shortName>
        <ecNumber evidence="6">3.1.26.5</ecNumber>
    </recommendedName>
    <alternativeName>
        <fullName evidence="6">Rpp29</fullName>
    </alternativeName>
</protein>
<dbReference type="KEGG" id="mpl:Mpal_0450"/>
<evidence type="ECO:0000256" key="2">
    <source>
        <dbReference type="ARBA" id="ARBA00022694"/>
    </source>
</evidence>
<dbReference type="EC" id="3.1.26.5" evidence="6"/>
<dbReference type="eggNOG" id="arCOG00784">
    <property type="taxonomic scope" value="Archaea"/>
</dbReference>
<keyword evidence="8" id="KW-1185">Reference proteome</keyword>
<dbReference type="Proteomes" id="UP000002457">
    <property type="component" value="Chromosome"/>
</dbReference>
<dbReference type="GO" id="GO:0001682">
    <property type="term" value="P:tRNA 5'-leader removal"/>
    <property type="evidence" value="ECO:0007669"/>
    <property type="project" value="UniProtKB-UniRule"/>
</dbReference>
<dbReference type="HAMAP" id="MF_00754">
    <property type="entry name" value="RNase_P_1"/>
    <property type="match status" value="1"/>
</dbReference>
<evidence type="ECO:0000256" key="3">
    <source>
        <dbReference type="ARBA" id="ARBA00022722"/>
    </source>
</evidence>
<dbReference type="InterPro" id="IPR002730">
    <property type="entry name" value="Rpp29/RNP1"/>
</dbReference>
<dbReference type="GO" id="GO:0030677">
    <property type="term" value="C:ribonuclease P complex"/>
    <property type="evidence" value="ECO:0007669"/>
    <property type="project" value="UniProtKB-UniRule"/>
</dbReference>
<comment type="catalytic activity">
    <reaction evidence="6">
        <text>Endonucleolytic cleavage of RNA, removing 5'-extranucleotides from tRNA precursor.</text>
        <dbReference type="EC" id="3.1.26.5"/>
    </reaction>
</comment>
<comment type="subunit">
    <text evidence="6">Consists of a catalytic RNA component and at least 4-5 protein subunits.</text>
</comment>
<evidence type="ECO:0000313" key="8">
    <source>
        <dbReference type="Proteomes" id="UP000002457"/>
    </source>
</evidence>
<comment type="similarity">
    <text evidence="6">Belongs to the eukaryotic/archaeal RNase P protein component 1 family.</text>
</comment>
<dbReference type="SMART" id="SM00538">
    <property type="entry name" value="POP4"/>
    <property type="match status" value="1"/>
</dbReference>
<dbReference type="InterPro" id="IPR023538">
    <property type="entry name" value="RNP1"/>
</dbReference>
<evidence type="ECO:0000313" key="7">
    <source>
        <dbReference type="EMBL" id="ACL15824.1"/>
    </source>
</evidence>
<dbReference type="STRING" id="521011.Mpal_0450"/>
<dbReference type="AlphaFoldDB" id="B8GKE1"/>
<keyword evidence="2 6" id="KW-0819">tRNA processing</keyword>
<dbReference type="GeneID" id="7272774"/>
<name>B8GKE1_METPE</name>
<evidence type="ECO:0000256" key="5">
    <source>
        <dbReference type="ARBA" id="ARBA00022801"/>
    </source>
</evidence>
<dbReference type="InterPro" id="IPR023534">
    <property type="entry name" value="Rof/RNase_P-like"/>
</dbReference>
<dbReference type="InterPro" id="IPR036980">
    <property type="entry name" value="RNase_P/MRP_Rpp29_sf"/>
</dbReference>